<comment type="caution">
    <text evidence="1">The sequence shown here is derived from an EMBL/GenBank/DDBJ whole genome shotgun (WGS) entry which is preliminary data.</text>
</comment>
<evidence type="ECO:0000313" key="2">
    <source>
        <dbReference type="Proteomes" id="UP000570493"/>
    </source>
</evidence>
<reference evidence="1" key="1">
    <citation type="submission" date="2020-04" db="EMBL/GenBank/DDBJ databases">
        <title>Genome Sequencing for Pseudoaltermonas arctica.</title>
        <authorList>
            <person name="Elkins N.S."/>
        </authorList>
    </citation>
    <scope>NUCLEOTIDE SEQUENCE [LARGE SCALE GENOMIC DNA]</scope>
    <source>
        <strain evidence="1">NEC-BIFX-2020_0012</strain>
    </source>
</reference>
<gene>
    <name evidence="1" type="ORF">HHO47_02025</name>
</gene>
<sequence>MQGQLVKRDTDSELWASLIPSDGMTLRVTSAIDNLGIDAKVNNSQPLEVISNDPDSGTYHWDHANGIFPYQSVIFWWSRKTS</sequence>
<protein>
    <submittedName>
        <fullName evidence="1">Uncharacterized protein</fullName>
    </submittedName>
</protein>
<accession>A0A7Y0DQ90</accession>
<dbReference type="EMBL" id="JABBMT010000002">
    <property type="protein sequence ID" value="NMM39645.1"/>
    <property type="molecule type" value="Genomic_DNA"/>
</dbReference>
<dbReference type="RefSeq" id="WP_169018405.1">
    <property type="nucleotide sequence ID" value="NZ_JABBMT010000002.1"/>
</dbReference>
<keyword evidence="2" id="KW-1185">Reference proteome</keyword>
<evidence type="ECO:0000313" key="1">
    <source>
        <dbReference type="EMBL" id="NMM39645.1"/>
    </source>
</evidence>
<proteinExistence type="predicted"/>
<name>A0A7Y0DQ90_9GAMM</name>
<dbReference type="AlphaFoldDB" id="A0A7Y0DQ90"/>
<dbReference type="Proteomes" id="UP000570493">
    <property type="component" value="Unassembled WGS sequence"/>
</dbReference>
<organism evidence="1 2">
    <name type="scientific">Pseudoalteromonas arctica</name>
    <dbReference type="NCBI Taxonomy" id="394751"/>
    <lineage>
        <taxon>Bacteria</taxon>
        <taxon>Pseudomonadati</taxon>
        <taxon>Pseudomonadota</taxon>
        <taxon>Gammaproteobacteria</taxon>
        <taxon>Alteromonadales</taxon>
        <taxon>Pseudoalteromonadaceae</taxon>
        <taxon>Pseudoalteromonas</taxon>
    </lineage>
</organism>